<feature type="domain" description="Glycosyltransferase 2-like" evidence="1">
    <location>
        <begin position="11"/>
        <end position="139"/>
    </location>
</feature>
<dbReference type="FunFam" id="3.90.550.10:FF:000123">
    <property type="entry name" value="Cell wall biosynthesis glycosyltransferase"/>
    <property type="match status" value="1"/>
</dbReference>
<dbReference type="RefSeq" id="WP_104058223.1">
    <property type="nucleotide sequence ID" value="NZ_PREZ01000004.1"/>
</dbReference>
<dbReference type="OrthoDB" id="9766299at2"/>
<dbReference type="Proteomes" id="UP000239047">
    <property type="component" value="Unassembled WGS sequence"/>
</dbReference>
<proteinExistence type="predicted"/>
<dbReference type="PANTHER" id="PTHR48090">
    <property type="entry name" value="UNDECAPRENYL-PHOSPHATE 4-DEOXY-4-FORMAMIDO-L-ARABINOSE TRANSFERASE-RELATED"/>
    <property type="match status" value="1"/>
</dbReference>
<organism evidence="2 3">
    <name type="scientific">Jeotgalibacillus proteolyticus</name>
    <dbReference type="NCBI Taxonomy" id="2082395"/>
    <lineage>
        <taxon>Bacteria</taxon>
        <taxon>Bacillati</taxon>
        <taxon>Bacillota</taxon>
        <taxon>Bacilli</taxon>
        <taxon>Bacillales</taxon>
        <taxon>Caryophanaceae</taxon>
        <taxon>Jeotgalibacillus</taxon>
    </lineage>
</organism>
<comment type="caution">
    <text evidence="2">The sequence shown here is derived from an EMBL/GenBank/DDBJ whole genome shotgun (WGS) entry which is preliminary data.</text>
</comment>
<evidence type="ECO:0000313" key="2">
    <source>
        <dbReference type="EMBL" id="PPA70273.1"/>
    </source>
</evidence>
<dbReference type="Pfam" id="PF00535">
    <property type="entry name" value="Glycos_transf_2"/>
    <property type="match status" value="1"/>
</dbReference>
<dbReference type="EMBL" id="PREZ01000004">
    <property type="protein sequence ID" value="PPA70273.1"/>
    <property type="molecule type" value="Genomic_DNA"/>
</dbReference>
<dbReference type="GO" id="GO:0016740">
    <property type="term" value="F:transferase activity"/>
    <property type="evidence" value="ECO:0007669"/>
    <property type="project" value="UniProtKB-KW"/>
</dbReference>
<keyword evidence="3" id="KW-1185">Reference proteome</keyword>
<gene>
    <name evidence="2" type="ORF">C4B60_11880</name>
</gene>
<dbReference type="CDD" id="cd04179">
    <property type="entry name" value="DPM_DPG-synthase_like"/>
    <property type="match status" value="1"/>
</dbReference>
<keyword evidence="2" id="KW-0808">Transferase</keyword>
<accession>A0A2S5GBK3</accession>
<evidence type="ECO:0000259" key="1">
    <source>
        <dbReference type="Pfam" id="PF00535"/>
    </source>
</evidence>
<dbReference type="AlphaFoldDB" id="A0A2S5GBK3"/>
<name>A0A2S5GBK3_9BACL</name>
<dbReference type="InterPro" id="IPR001173">
    <property type="entry name" value="Glyco_trans_2-like"/>
</dbReference>
<dbReference type="PANTHER" id="PTHR48090:SF7">
    <property type="entry name" value="RFBJ PROTEIN"/>
    <property type="match status" value="1"/>
</dbReference>
<dbReference type="InterPro" id="IPR029044">
    <property type="entry name" value="Nucleotide-diphossugar_trans"/>
</dbReference>
<sequence>MKFPADQNILIIVPAYNEEKSISSTLSQLSEIKEELPVIDVCVINDGSKDNTSKIVKQYPDVILIDLPLNLGIGGAVQTGYKYAHRHGYSIAIQFDADGQHSAEDLTKLIQPIMDGEADMVIGSRFVQKTSYKGSLARRIGIYYFYLILKALTKQSFTDPTSGYRAKNANVIKLFANHYPKDYPEPEVLIQLYKKGFKSKEVTVNMNDRQEGESSITPLKTIYYMGKVTLAIFMQKIVRSKTI</sequence>
<dbReference type="InterPro" id="IPR050256">
    <property type="entry name" value="Glycosyltransferase_2"/>
</dbReference>
<dbReference type="SUPFAM" id="SSF53448">
    <property type="entry name" value="Nucleotide-diphospho-sugar transferases"/>
    <property type="match status" value="1"/>
</dbReference>
<dbReference type="Gene3D" id="3.90.550.10">
    <property type="entry name" value="Spore Coat Polysaccharide Biosynthesis Protein SpsA, Chain A"/>
    <property type="match status" value="1"/>
</dbReference>
<evidence type="ECO:0000313" key="3">
    <source>
        <dbReference type="Proteomes" id="UP000239047"/>
    </source>
</evidence>
<protein>
    <submittedName>
        <fullName evidence="2">Glycosyl transferase family 2</fullName>
    </submittedName>
</protein>
<reference evidence="2 3" key="1">
    <citation type="submission" date="2018-02" db="EMBL/GenBank/DDBJ databases">
        <title>Jeotgalibacillus proteolyticum sp. nov. a protease producing bacterium isolated from ocean sediments of Laizhou Bay.</title>
        <authorList>
            <person name="Li Y."/>
        </authorList>
    </citation>
    <scope>NUCLEOTIDE SEQUENCE [LARGE SCALE GENOMIC DNA]</scope>
    <source>
        <strain evidence="2 3">22-7</strain>
    </source>
</reference>